<dbReference type="Gene3D" id="1.10.357.10">
    <property type="entry name" value="Tetracycline Repressor, domain 2"/>
    <property type="match status" value="1"/>
</dbReference>
<dbReference type="SUPFAM" id="SSF46689">
    <property type="entry name" value="Homeodomain-like"/>
    <property type="match status" value="1"/>
</dbReference>
<feature type="domain" description="HTH tetR-type" evidence="5">
    <location>
        <begin position="63"/>
        <end position="110"/>
    </location>
</feature>
<dbReference type="GO" id="GO:0000976">
    <property type="term" value="F:transcription cis-regulatory region binding"/>
    <property type="evidence" value="ECO:0007669"/>
    <property type="project" value="TreeGrafter"/>
</dbReference>
<evidence type="ECO:0000313" key="6">
    <source>
        <dbReference type="EMBL" id="MBB5071024.1"/>
    </source>
</evidence>
<organism evidence="6 7">
    <name type="scientific">Saccharopolyspora gloriosae</name>
    <dbReference type="NCBI Taxonomy" id="455344"/>
    <lineage>
        <taxon>Bacteria</taxon>
        <taxon>Bacillati</taxon>
        <taxon>Actinomycetota</taxon>
        <taxon>Actinomycetes</taxon>
        <taxon>Pseudonocardiales</taxon>
        <taxon>Pseudonocardiaceae</taxon>
        <taxon>Saccharopolyspora</taxon>
    </lineage>
</organism>
<keyword evidence="7" id="KW-1185">Reference proteome</keyword>
<dbReference type="Proteomes" id="UP000580474">
    <property type="component" value="Unassembled WGS sequence"/>
</dbReference>
<keyword evidence="1" id="KW-0805">Transcription regulation</keyword>
<comment type="caution">
    <text evidence="6">The sequence shown here is derived from an EMBL/GenBank/DDBJ whole genome shotgun (WGS) entry which is preliminary data.</text>
</comment>
<dbReference type="AlphaFoldDB" id="A0A840NHE7"/>
<dbReference type="InterPro" id="IPR009057">
    <property type="entry name" value="Homeodomain-like_sf"/>
</dbReference>
<dbReference type="PANTHER" id="PTHR30055">
    <property type="entry name" value="HTH-TYPE TRANSCRIPTIONAL REGULATOR RUTR"/>
    <property type="match status" value="1"/>
</dbReference>
<evidence type="ECO:0000256" key="2">
    <source>
        <dbReference type="ARBA" id="ARBA00023125"/>
    </source>
</evidence>
<evidence type="ECO:0000256" key="3">
    <source>
        <dbReference type="ARBA" id="ARBA00023163"/>
    </source>
</evidence>
<keyword evidence="3" id="KW-0804">Transcription</keyword>
<reference evidence="6 7" key="1">
    <citation type="submission" date="2020-08" db="EMBL/GenBank/DDBJ databases">
        <title>Sequencing the genomes of 1000 actinobacteria strains.</title>
        <authorList>
            <person name="Klenk H.-P."/>
        </authorList>
    </citation>
    <scope>NUCLEOTIDE SEQUENCE [LARGE SCALE GENOMIC DNA]</scope>
    <source>
        <strain evidence="6 7">DSM 45582</strain>
    </source>
</reference>
<gene>
    <name evidence="6" type="ORF">BJ969_004112</name>
</gene>
<evidence type="ECO:0000313" key="7">
    <source>
        <dbReference type="Proteomes" id="UP000580474"/>
    </source>
</evidence>
<dbReference type="InterPro" id="IPR001647">
    <property type="entry name" value="HTH_TetR"/>
</dbReference>
<proteinExistence type="predicted"/>
<sequence>MGFLMEEIDDGRGHPRRRAPVGSAEARRGGETMTVVDAETVRNRPGRAAGVRREQADATRELLLRTAERLFAERGLSEVSNRQIVEAAGQANNSALAYHVGTREDLLRALSDTHSEPITRRTGELIEAASGSDDPRDHVACLVLPYVEHLAGLGNPSWCARFTAQLATDPVLRDNPMRAPEMEPLLRTVDEALAAHKPELPPKIAAIRRETARLAVLHTCAEQERAAAETGAPADWDLVGVALTDSLTGLLLAPTR</sequence>
<dbReference type="InterPro" id="IPR050109">
    <property type="entry name" value="HTH-type_TetR-like_transc_reg"/>
</dbReference>
<evidence type="ECO:0000256" key="1">
    <source>
        <dbReference type="ARBA" id="ARBA00023015"/>
    </source>
</evidence>
<dbReference type="GO" id="GO:0003700">
    <property type="term" value="F:DNA-binding transcription factor activity"/>
    <property type="evidence" value="ECO:0007669"/>
    <property type="project" value="TreeGrafter"/>
</dbReference>
<keyword evidence="2" id="KW-0238">DNA-binding</keyword>
<feature type="region of interest" description="Disordered" evidence="4">
    <location>
        <begin position="8"/>
        <end position="30"/>
    </location>
</feature>
<evidence type="ECO:0000256" key="4">
    <source>
        <dbReference type="SAM" id="MobiDB-lite"/>
    </source>
</evidence>
<protein>
    <submittedName>
        <fullName evidence="6">AcrR family transcriptional regulator</fullName>
    </submittedName>
</protein>
<dbReference type="PANTHER" id="PTHR30055:SF234">
    <property type="entry name" value="HTH-TYPE TRANSCRIPTIONAL REGULATOR BETI"/>
    <property type="match status" value="1"/>
</dbReference>
<accession>A0A840NHE7</accession>
<dbReference type="EMBL" id="JACHIV010000001">
    <property type="protein sequence ID" value="MBB5071024.1"/>
    <property type="molecule type" value="Genomic_DNA"/>
</dbReference>
<name>A0A840NHE7_9PSEU</name>
<dbReference type="Pfam" id="PF00440">
    <property type="entry name" value="TetR_N"/>
    <property type="match status" value="1"/>
</dbReference>
<evidence type="ECO:0000259" key="5">
    <source>
        <dbReference type="Pfam" id="PF00440"/>
    </source>
</evidence>